<dbReference type="Gene3D" id="1.10.600.10">
    <property type="entry name" value="Farnesyl Diphosphate Synthase"/>
    <property type="match status" value="1"/>
</dbReference>
<dbReference type="AlphaFoldDB" id="A0AAD7CXY2"/>
<name>A0AAD7CXY2_MYCRO</name>
<comment type="caution">
    <text evidence="1">The sequence shown here is derived from an EMBL/GenBank/DDBJ whole genome shotgun (WGS) entry which is preliminary data.</text>
</comment>
<keyword evidence="2" id="KW-1185">Reference proteome</keyword>
<dbReference type="Proteomes" id="UP001221757">
    <property type="component" value="Unassembled WGS sequence"/>
</dbReference>
<reference evidence="1" key="1">
    <citation type="submission" date="2023-03" db="EMBL/GenBank/DDBJ databases">
        <title>Massive genome expansion in bonnet fungi (Mycena s.s.) driven by repeated elements and novel gene families across ecological guilds.</title>
        <authorList>
            <consortium name="Lawrence Berkeley National Laboratory"/>
            <person name="Harder C.B."/>
            <person name="Miyauchi S."/>
            <person name="Viragh M."/>
            <person name="Kuo A."/>
            <person name="Thoen E."/>
            <person name="Andreopoulos B."/>
            <person name="Lu D."/>
            <person name="Skrede I."/>
            <person name="Drula E."/>
            <person name="Henrissat B."/>
            <person name="Morin E."/>
            <person name="Kohler A."/>
            <person name="Barry K."/>
            <person name="LaButti K."/>
            <person name="Morin E."/>
            <person name="Salamov A."/>
            <person name="Lipzen A."/>
            <person name="Mereny Z."/>
            <person name="Hegedus B."/>
            <person name="Baldrian P."/>
            <person name="Stursova M."/>
            <person name="Weitz H."/>
            <person name="Taylor A."/>
            <person name="Grigoriev I.V."/>
            <person name="Nagy L.G."/>
            <person name="Martin F."/>
            <person name="Kauserud H."/>
        </authorList>
    </citation>
    <scope>NUCLEOTIDE SEQUENCE</scope>
    <source>
        <strain evidence="1">CBHHK067</strain>
    </source>
</reference>
<evidence type="ECO:0000313" key="1">
    <source>
        <dbReference type="EMBL" id="KAJ7664100.1"/>
    </source>
</evidence>
<gene>
    <name evidence="1" type="ORF">B0H17DRAFT_1143834</name>
</gene>
<evidence type="ECO:0000313" key="2">
    <source>
        <dbReference type="Proteomes" id="UP001221757"/>
    </source>
</evidence>
<organism evidence="1 2">
    <name type="scientific">Mycena rosella</name>
    <name type="common">Pink bonnet</name>
    <name type="synonym">Agaricus rosellus</name>
    <dbReference type="NCBI Taxonomy" id="1033263"/>
    <lineage>
        <taxon>Eukaryota</taxon>
        <taxon>Fungi</taxon>
        <taxon>Dikarya</taxon>
        <taxon>Basidiomycota</taxon>
        <taxon>Agaricomycotina</taxon>
        <taxon>Agaricomycetes</taxon>
        <taxon>Agaricomycetidae</taxon>
        <taxon>Agaricales</taxon>
        <taxon>Marasmiineae</taxon>
        <taxon>Mycenaceae</taxon>
        <taxon>Mycena</taxon>
    </lineage>
</organism>
<sequence length="297" mass="33601">MVQGFPKFPTTGRKSASTGATSVNLLAALAFPLLDKGGCRVACDMMNLVFLIDEHTDEAEMETAREQARIVMDALRSPHTPRPPEEWIGGEVTGQRVITFVCQESKINGGFQRRFIDTFQSYMDTVIQQADDRNSGRIREVESYFEVRRGTIGAKPAFAICEIHMNIPNAVINNLVVARGDDGHNLVAIVMHKYHMDVQQAVNWISDLHDRVVEEFLAAWEKLPTFRDPVDREIRTYVDGVANWVRENDAWSFEFGEFALVFFRAPSIEETRGVYWTGNGNTHVSRCPVANSNRCDR</sequence>
<accession>A0AAD7CXY2</accession>
<dbReference type="SUPFAM" id="SSF48576">
    <property type="entry name" value="Terpenoid synthases"/>
    <property type="match status" value="1"/>
</dbReference>
<dbReference type="EMBL" id="JARKIE010000227">
    <property type="protein sequence ID" value="KAJ7664100.1"/>
    <property type="molecule type" value="Genomic_DNA"/>
</dbReference>
<protein>
    <submittedName>
        <fullName evidence="1">Isoprenoid synthase domain-containing protein</fullName>
    </submittedName>
</protein>
<dbReference type="Pfam" id="PF19086">
    <property type="entry name" value="Terpene_syn_C_2"/>
    <property type="match status" value="2"/>
</dbReference>
<proteinExistence type="predicted"/>
<dbReference type="InterPro" id="IPR008949">
    <property type="entry name" value="Isoprenoid_synthase_dom_sf"/>
</dbReference>